<dbReference type="GO" id="GO:0000772">
    <property type="term" value="F:mating pheromone activity"/>
    <property type="evidence" value="ECO:0007669"/>
    <property type="project" value="InterPro"/>
</dbReference>
<dbReference type="Proteomes" id="UP000053593">
    <property type="component" value="Unassembled WGS sequence"/>
</dbReference>
<dbReference type="HOGENOM" id="CLU_2996689_0_0_1"/>
<accession>A0A0D0BTK8</accession>
<feature type="region of interest" description="Disordered" evidence="1">
    <location>
        <begin position="17"/>
        <end position="48"/>
    </location>
</feature>
<evidence type="ECO:0000256" key="1">
    <source>
        <dbReference type="SAM" id="MobiDB-lite"/>
    </source>
</evidence>
<evidence type="ECO:0000313" key="3">
    <source>
        <dbReference type="Proteomes" id="UP000053593"/>
    </source>
</evidence>
<dbReference type="InterPro" id="IPR012597">
    <property type="entry name" value="Pheromone"/>
</dbReference>
<feature type="compositionally biased region" description="Polar residues" evidence="1">
    <location>
        <begin position="17"/>
        <end position="36"/>
    </location>
</feature>
<dbReference type="EMBL" id="KN834783">
    <property type="protein sequence ID" value="KIK58766.1"/>
    <property type="molecule type" value="Genomic_DNA"/>
</dbReference>
<evidence type="ECO:0000313" key="2">
    <source>
        <dbReference type="EMBL" id="KIK58766.1"/>
    </source>
</evidence>
<protein>
    <submittedName>
        <fullName evidence="2">Uncharacterized protein</fullName>
    </submittedName>
</protein>
<dbReference type="AlphaFoldDB" id="A0A0D0BTK8"/>
<proteinExistence type="predicted"/>
<reference evidence="2 3" key="1">
    <citation type="submission" date="2014-04" db="EMBL/GenBank/DDBJ databases">
        <title>Evolutionary Origins and Diversification of the Mycorrhizal Mutualists.</title>
        <authorList>
            <consortium name="DOE Joint Genome Institute"/>
            <consortium name="Mycorrhizal Genomics Consortium"/>
            <person name="Kohler A."/>
            <person name="Kuo A."/>
            <person name="Nagy L.G."/>
            <person name="Floudas D."/>
            <person name="Copeland A."/>
            <person name="Barry K.W."/>
            <person name="Cichocki N."/>
            <person name="Veneault-Fourrey C."/>
            <person name="LaButti K."/>
            <person name="Lindquist E.A."/>
            <person name="Lipzen A."/>
            <person name="Lundell T."/>
            <person name="Morin E."/>
            <person name="Murat C."/>
            <person name="Riley R."/>
            <person name="Ohm R."/>
            <person name="Sun H."/>
            <person name="Tunlid A."/>
            <person name="Henrissat B."/>
            <person name="Grigoriev I.V."/>
            <person name="Hibbett D.S."/>
            <person name="Martin F."/>
        </authorList>
    </citation>
    <scope>NUCLEOTIDE SEQUENCE [LARGE SCALE GENOMIC DNA]</scope>
    <source>
        <strain evidence="2 3">FD-317 M1</strain>
    </source>
</reference>
<keyword evidence="3" id="KW-1185">Reference proteome</keyword>
<gene>
    <name evidence="2" type="ORF">GYMLUDRAFT_45079</name>
</gene>
<name>A0A0D0BTK8_9AGAR</name>
<dbReference type="GO" id="GO:0016020">
    <property type="term" value="C:membrane"/>
    <property type="evidence" value="ECO:0007669"/>
    <property type="project" value="InterPro"/>
</dbReference>
<organism evidence="2 3">
    <name type="scientific">Collybiopsis luxurians FD-317 M1</name>
    <dbReference type="NCBI Taxonomy" id="944289"/>
    <lineage>
        <taxon>Eukaryota</taxon>
        <taxon>Fungi</taxon>
        <taxon>Dikarya</taxon>
        <taxon>Basidiomycota</taxon>
        <taxon>Agaricomycotina</taxon>
        <taxon>Agaricomycetes</taxon>
        <taxon>Agaricomycetidae</taxon>
        <taxon>Agaricales</taxon>
        <taxon>Marasmiineae</taxon>
        <taxon>Omphalotaceae</taxon>
        <taxon>Collybiopsis</taxon>
        <taxon>Collybiopsis luxurians</taxon>
    </lineage>
</organism>
<dbReference type="Pfam" id="PF08015">
    <property type="entry name" value="Pheromone"/>
    <property type="match status" value="1"/>
</dbReference>
<sequence>MDSFTLLAAPPLITSSLSPEVSLPQTSSSCYNQEPQSALPVDSEAGGGDTIAFCVIC</sequence>